<name>A0A0J6ETC7_COCPO</name>
<dbReference type="VEuPathDB" id="FungiDB:CPAG_00111"/>
<reference evidence="2 3" key="1">
    <citation type="submission" date="2007-06" db="EMBL/GenBank/DDBJ databases">
        <title>The Genome Sequence of Coccidioides posadasii RMSCC_3488.</title>
        <authorList>
            <consortium name="Coccidioides Genome Resources Consortium"/>
            <consortium name="The Broad Institute Genome Sequencing Platform"/>
            <person name="Henn M.R."/>
            <person name="Sykes S."/>
            <person name="Young S."/>
            <person name="Jaffe D."/>
            <person name="Berlin A."/>
            <person name="Alvarez P."/>
            <person name="Butler J."/>
            <person name="Gnerre S."/>
            <person name="Grabherr M."/>
            <person name="Mauceli E."/>
            <person name="Brockman W."/>
            <person name="Kodira C."/>
            <person name="Alvarado L."/>
            <person name="Zeng Q."/>
            <person name="Crawford M."/>
            <person name="Antoine C."/>
            <person name="Devon K."/>
            <person name="Galgiani J."/>
            <person name="Orsborn K."/>
            <person name="Lewis M.L."/>
            <person name="Nusbaum C."/>
            <person name="Galagan J."/>
            <person name="Birren B."/>
        </authorList>
    </citation>
    <scope>NUCLEOTIDE SEQUENCE [LARGE SCALE GENOMIC DNA]</scope>
    <source>
        <strain evidence="2 3">RMSCC 3488</strain>
    </source>
</reference>
<accession>A0A0J6ETC7</accession>
<organism evidence="2 3">
    <name type="scientific">Coccidioides posadasii RMSCC 3488</name>
    <dbReference type="NCBI Taxonomy" id="454284"/>
    <lineage>
        <taxon>Eukaryota</taxon>
        <taxon>Fungi</taxon>
        <taxon>Dikarya</taxon>
        <taxon>Ascomycota</taxon>
        <taxon>Pezizomycotina</taxon>
        <taxon>Eurotiomycetes</taxon>
        <taxon>Eurotiomycetidae</taxon>
        <taxon>Onygenales</taxon>
        <taxon>Onygenaceae</taxon>
        <taxon>Coccidioides</taxon>
    </lineage>
</organism>
<sequence>MHNYYHIRRTQNGSPHPVVHQIPIPPPAPCGILCGISAPSRLPRGSRTPVFEHDRGPLTRMIVLAKQLCWRIRSNRTDMLDVGWPHNKLSGITSRDEGISRRSGRPSSFKAIAPSPNRNIINSSSSSSSSSSVIIQSEHLHAECLLSLREWSLHGYSDFTFPILCVSCRAANKGKASA</sequence>
<dbReference type="OrthoDB" id="10428603at2759"/>
<dbReference type="AlphaFoldDB" id="A0A0J6ETC7"/>
<reference evidence="3" key="2">
    <citation type="journal article" date="2009" name="Genome Res.">
        <title>Comparative genomic analyses of the human fungal pathogens Coccidioides and their relatives.</title>
        <authorList>
            <person name="Sharpton T.J."/>
            <person name="Stajich J.E."/>
            <person name="Rounsley S.D."/>
            <person name="Gardner M.J."/>
            <person name="Wortman J.R."/>
            <person name="Jordar V.S."/>
            <person name="Maiti R."/>
            <person name="Kodira C.D."/>
            <person name="Neafsey D.E."/>
            <person name="Zeng Q."/>
            <person name="Hung C.-Y."/>
            <person name="McMahan C."/>
            <person name="Muszewska A."/>
            <person name="Grynberg M."/>
            <person name="Mandel M.A."/>
            <person name="Kellner E.M."/>
            <person name="Barker B.M."/>
            <person name="Galgiani J.N."/>
            <person name="Orbach M.J."/>
            <person name="Kirkland T.N."/>
            <person name="Cole G.T."/>
            <person name="Henn M.R."/>
            <person name="Birren B.W."/>
            <person name="Taylor J.W."/>
        </authorList>
    </citation>
    <scope>NUCLEOTIDE SEQUENCE [LARGE SCALE GENOMIC DNA]</scope>
    <source>
        <strain evidence="3">RMSCC 3488</strain>
    </source>
</reference>
<dbReference type="Proteomes" id="UP000054567">
    <property type="component" value="Unassembled WGS sequence"/>
</dbReference>
<evidence type="ECO:0000256" key="1">
    <source>
        <dbReference type="SAM" id="MobiDB-lite"/>
    </source>
</evidence>
<evidence type="ECO:0000313" key="2">
    <source>
        <dbReference type="EMBL" id="KMM63756.1"/>
    </source>
</evidence>
<evidence type="ECO:0000313" key="3">
    <source>
        <dbReference type="Proteomes" id="UP000054567"/>
    </source>
</evidence>
<feature type="region of interest" description="Disordered" evidence="1">
    <location>
        <begin position="94"/>
        <end position="128"/>
    </location>
</feature>
<protein>
    <submittedName>
        <fullName evidence="2">Uncharacterized protein</fullName>
    </submittedName>
</protein>
<dbReference type="EMBL" id="DS268109">
    <property type="protein sequence ID" value="KMM63756.1"/>
    <property type="molecule type" value="Genomic_DNA"/>
</dbReference>
<proteinExistence type="predicted"/>
<reference evidence="3" key="3">
    <citation type="journal article" date="2010" name="Genome Res.">
        <title>Population genomic sequencing of Coccidioides fungi reveals recent hybridization and transposon control.</title>
        <authorList>
            <person name="Neafsey D.E."/>
            <person name="Barker B.M."/>
            <person name="Sharpton T.J."/>
            <person name="Stajich J.E."/>
            <person name="Park D.J."/>
            <person name="Whiston E."/>
            <person name="Hung C.-Y."/>
            <person name="McMahan C."/>
            <person name="White J."/>
            <person name="Sykes S."/>
            <person name="Heiman D."/>
            <person name="Young S."/>
            <person name="Zeng Q."/>
            <person name="Abouelleil A."/>
            <person name="Aftuck L."/>
            <person name="Bessette D."/>
            <person name="Brown A."/>
            <person name="FitzGerald M."/>
            <person name="Lui A."/>
            <person name="Macdonald J.P."/>
            <person name="Priest M."/>
            <person name="Orbach M.J."/>
            <person name="Galgiani J.N."/>
            <person name="Kirkland T.N."/>
            <person name="Cole G.T."/>
            <person name="Birren B.W."/>
            <person name="Henn M.R."/>
            <person name="Taylor J.W."/>
            <person name="Rounsley S.D."/>
        </authorList>
    </citation>
    <scope>NUCLEOTIDE SEQUENCE [LARGE SCALE GENOMIC DNA]</scope>
    <source>
        <strain evidence="3">RMSCC 3488</strain>
    </source>
</reference>
<gene>
    <name evidence="2" type="ORF">CPAG_00111</name>
</gene>